<dbReference type="EMBL" id="AWGW01000021">
    <property type="protein sequence ID" value="ERK00297.1"/>
    <property type="molecule type" value="Genomic_DNA"/>
</dbReference>
<evidence type="ECO:0000313" key="1">
    <source>
        <dbReference type="EMBL" id="ERK00297.1"/>
    </source>
</evidence>
<dbReference type="Proteomes" id="UP000017023">
    <property type="component" value="Unassembled WGS sequence"/>
</dbReference>
<dbReference type="AlphaFoldDB" id="U2KP57"/>
<proteinExistence type="predicted"/>
<dbReference type="PATRIC" id="fig|1395125.3.peg.1509"/>
<gene>
    <name evidence="1" type="ORF">HMPREF9145_2297</name>
</gene>
<accession>U2KP57</accession>
<organism evidence="1 2">
    <name type="scientific">Segatella salivae F0493</name>
    <dbReference type="NCBI Taxonomy" id="1395125"/>
    <lineage>
        <taxon>Bacteria</taxon>
        <taxon>Pseudomonadati</taxon>
        <taxon>Bacteroidota</taxon>
        <taxon>Bacteroidia</taxon>
        <taxon>Bacteroidales</taxon>
        <taxon>Prevotellaceae</taxon>
        <taxon>Segatella</taxon>
    </lineage>
</organism>
<sequence length="38" mass="4659">MELPIEIVLRKRINTCFSRITLMDVTTRRETPLQYYKE</sequence>
<name>U2KP57_9BACT</name>
<protein>
    <submittedName>
        <fullName evidence="1">Uncharacterized protein</fullName>
    </submittedName>
</protein>
<reference evidence="1 2" key="1">
    <citation type="submission" date="2013-08" db="EMBL/GenBank/DDBJ databases">
        <authorList>
            <person name="Durkin A.S."/>
            <person name="Haft D.R."/>
            <person name="McCorrison J."/>
            <person name="Torralba M."/>
            <person name="Gillis M."/>
            <person name="Haft D.H."/>
            <person name="Methe B."/>
            <person name="Sutton G."/>
            <person name="Nelson K.E."/>
        </authorList>
    </citation>
    <scope>NUCLEOTIDE SEQUENCE [LARGE SCALE GENOMIC DNA]</scope>
    <source>
        <strain evidence="1 2">F0493</strain>
    </source>
</reference>
<comment type="caution">
    <text evidence="1">The sequence shown here is derived from an EMBL/GenBank/DDBJ whole genome shotgun (WGS) entry which is preliminary data.</text>
</comment>
<evidence type="ECO:0000313" key="2">
    <source>
        <dbReference type="Proteomes" id="UP000017023"/>
    </source>
</evidence>